<reference evidence="2 3" key="1">
    <citation type="submission" date="2021-02" db="EMBL/GenBank/DDBJ databases">
        <title>Complete genome of Desulfoluna sp. strain ASN36.</title>
        <authorList>
            <person name="Takahashi A."/>
            <person name="Kojima H."/>
            <person name="Fukui M."/>
        </authorList>
    </citation>
    <scope>NUCLEOTIDE SEQUENCE [LARGE SCALE GENOMIC DNA]</scope>
    <source>
        <strain evidence="2 3">ASN36</strain>
    </source>
</reference>
<dbReference type="Pfam" id="PF19480">
    <property type="entry name" value="DUF6016"/>
    <property type="match status" value="1"/>
</dbReference>
<dbReference type="Proteomes" id="UP001320148">
    <property type="component" value="Chromosome"/>
</dbReference>
<dbReference type="Gene3D" id="2.60.120.10">
    <property type="entry name" value="Jelly Rolls"/>
    <property type="match status" value="1"/>
</dbReference>
<keyword evidence="3" id="KW-1185">Reference proteome</keyword>
<gene>
    <name evidence="2" type="ORF">DSLASN_33900</name>
</gene>
<dbReference type="InterPro" id="IPR014710">
    <property type="entry name" value="RmlC-like_jellyroll"/>
</dbReference>
<dbReference type="InterPro" id="IPR011051">
    <property type="entry name" value="RmlC_Cupin_sf"/>
</dbReference>
<organism evidence="2 3">
    <name type="scientific">Desulfoluna limicola</name>
    <dbReference type="NCBI Taxonomy" id="2810562"/>
    <lineage>
        <taxon>Bacteria</taxon>
        <taxon>Pseudomonadati</taxon>
        <taxon>Thermodesulfobacteriota</taxon>
        <taxon>Desulfobacteria</taxon>
        <taxon>Desulfobacterales</taxon>
        <taxon>Desulfolunaceae</taxon>
        <taxon>Desulfoluna</taxon>
    </lineage>
</organism>
<feature type="domain" description="Cupin fold metalloprotein WbuC cupin" evidence="1">
    <location>
        <begin position="4"/>
        <end position="87"/>
    </location>
</feature>
<dbReference type="SUPFAM" id="SSF51182">
    <property type="entry name" value="RmlC-like cupins"/>
    <property type="match status" value="1"/>
</dbReference>
<accession>A0ABN6F6Y3</accession>
<evidence type="ECO:0000313" key="2">
    <source>
        <dbReference type="EMBL" id="BCS97758.1"/>
    </source>
</evidence>
<evidence type="ECO:0000259" key="1">
    <source>
        <dbReference type="Pfam" id="PF19480"/>
    </source>
</evidence>
<dbReference type="RefSeq" id="WP_236889155.1">
    <property type="nucleotide sequence ID" value="NZ_AP024488.1"/>
</dbReference>
<dbReference type="NCBIfam" id="TIGR04366">
    <property type="entry name" value="cupin_WbuC"/>
    <property type="match status" value="1"/>
</dbReference>
<sequence length="154" mass="17396">MNRIDKALMTELCTKANASERKRSHHTLHDSHSDPVQRVVIGLAPGTYVRPHFHKGDSRWEMLMVIQGSLTLFFFDDTGKVAQQMDLSHTGHLRLVEIPPHRWHTIAVSEANTVIMEIKEGPFDPATLVFAPWAPEEGEETVTEYLAELTAAKQ</sequence>
<proteinExistence type="predicted"/>
<protein>
    <recommendedName>
        <fullName evidence="1">Cupin fold metalloprotein WbuC cupin domain-containing protein</fullName>
    </recommendedName>
</protein>
<name>A0ABN6F6Y3_9BACT</name>
<dbReference type="CDD" id="cd07005">
    <property type="entry name" value="cupin_WbuC-like"/>
    <property type="match status" value="1"/>
</dbReference>
<evidence type="ECO:0000313" key="3">
    <source>
        <dbReference type="Proteomes" id="UP001320148"/>
    </source>
</evidence>
<dbReference type="InterPro" id="IPR027565">
    <property type="entry name" value="Cupin_WbuC"/>
</dbReference>
<dbReference type="EMBL" id="AP024488">
    <property type="protein sequence ID" value="BCS97758.1"/>
    <property type="molecule type" value="Genomic_DNA"/>
</dbReference>
<dbReference type="InterPro" id="IPR046058">
    <property type="entry name" value="WbuC_cupin"/>
</dbReference>